<evidence type="ECO:0000313" key="6">
    <source>
        <dbReference type="EMBL" id="MEQ2230789.1"/>
    </source>
</evidence>
<evidence type="ECO:0000256" key="5">
    <source>
        <dbReference type="ARBA" id="ARBA00023242"/>
    </source>
</evidence>
<dbReference type="InterPro" id="IPR052035">
    <property type="entry name" value="ZnF_BED_domain_contain"/>
</dbReference>
<accession>A0ABV0TE74</accession>
<comment type="caution">
    <text evidence="6">The sequence shown here is derived from an EMBL/GenBank/DDBJ whole genome shotgun (WGS) entry which is preliminary data.</text>
</comment>
<keyword evidence="3" id="KW-0863">Zinc-finger</keyword>
<keyword evidence="4" id="KW-0862">Zinc</keyword>
<name>A0ABV0TE74_9TELE</name>
<organism evidence="6 7">
    <name type="scientific">Ilyodon furcidens</name>
    <name type="common">goldbreast splitfin</name>
    <dbReference type="NCBI Taxonomy" id="33524"/>
    <lineage>
        <taxon>Eukaryota</taxon>
        <taxon>Metazoa</taxon>
        <taxon>Chordata</taxon>
        <taxon>Craniata</taxon>
        <taxon>Vertebrata</taxon>
        <taxon>Euteleostomi</taxon>
        <taxon>Actinopterygii</taxon>
        <taxon>Neopterygii</taxon>
        <taxon>Teleostei</taxon>
        <taxon>Neoteleostei</taxon>
        <taxon>Acanthomorphata</taxon>
        <taxon>Ovalentaria</taxon>
        <taxon>Atherinomorphae</taxon>
        <taxon>Cyprinodontiformes</taxon>
        <taxon>Goodeidae</taxon>
        <taxon>Ilyodon</taxon>
    </lineage>
</organism>
<dbReference type="PANTHER" id="PTHR46481:SF10">
    <property type="entry name" value="ZINC FINGER BED DOMAIN-CONTAINING PROTEIN 39"/>
    <property type="match status" value="1"/>
</dbReference>
<keyword evidence="7" id="KW-1185">Reference proteome</keyword>
<protein>
    <submittedName>
        <fullName evidence="6">Uncharacterized protein</fullName>
    </submittedName>
</protein>
<gene>
    <name evidence="6" type="ORF">ILYODFUR_032968</name>
</gene>
<evidence type="ECO:0000256" key="4">
    <source>
        <dbReference type="ARBA" id="ARBA00022833"/>
    </source>
</evidence>
<reference evidence="6 7" key="1">
    <citation type="submission" date="2021-06" db="EMBL/GenBank/DDBJ databases">
        <authorList>
            <person name="Palmer J.M."/>
        </authorList>
    </citation>
    <scope>NUCLEOTIDE SEQUENCE [LARGE SCALE GENOMIC DNA]</scope>
    <source>
        <strain evidence="7">if_2019</strain>
        <tissue evidence="6">Muscle</tissue>
    </source>
</reference>
<dbReference type="SUPFAM" id="SSF140996">
    <property type="entry name" value="Hermes dimerisation domain"/>
    <property type="match status" value="1"/>
</dbReference>
<dbReference type="PANTHER" id="PTHR46481">
    <property type="entry name" value="ZINC FINGER BED DOMAIN-CONTAINING PROTEIN 4"/>
    <property type="match status" value="1"/>
</dbReference>
<proteinExistence type="predicted"/>
<keyword evidence="5" id="KW-0539">Nucleus</keyword>
<evidence type="ECO:0000256" key="1">
    <source>
        <dbReference type="ARBA" id="ARBA00004123"/>
    </source>
</evidence>
<sequence length="105" mass="11928">MAERLQLLNDKVQIRSKGEYAKTKKQRTLRKKICNMIEKDMMPISMVDGGGFCDLMHLMEPSFNISSRATITTRLEARYKKAAELNAQLRAQSVALTTDCCSNLK</sequence>
<comment type="subcellular location">
    <subcellularLocation>
        <location evidence="1">Nucleus</location>
    </subcellularLocation>
</comment>
<evidence type="ECO:0000256" key="3">
    <source>
        <dbReference type="ARBA" id="ARBA00022771"/>
    </source>
</evidence>
<keyword evidence="2" id="KW-0479">Metal-binding</keyword>
<dbReference type="EMBL" id="JAHRIQ010028667">
    <property type="protein sequence ID" value="MEQ2230789.1"/>
    <property type="molecule type" value="Genomic_DNA"/>
</dbReference>
<dbReference type="Proteomes" id="UP001482620">
    <property type="component" value="Unassembled WGS sequence"/>
</dbReference>
<evidence type="ECO:0000313" key="7">
    <source>
        <dbReference type="Proteomes" id="UP001482620"/>
    </source>
</evidence>
<evidence type="ECO:0000256" key="2">
    <source>
        <dbReference type="ARBA" id="ARBA00022723"/>
    </source>
</evidence>